<dbReference type="EMBL" id="JFHN01000073">
    <property type="protein sequence ID" value="EXU73801.1"/>
    <property type="molecule type" value="Genomic_DNA"/>
</dbReference>
<dbReference type="Pfam" id="PF06790">
    <property type="entry name" value="UPF0259"/>
    <property type="match status" value="1"/>
</dbReference>
<dbReference type="InterPro" id="IPR009627">
    <property type="entry name" value="UPF0259"/>
</dbReference>
<comment type="subcellular location">
    <subcellularLocation>
        <location evidence="1">Cell inner membrane</location>
        <topology evidence="1">Multi-pass membrane protein</topology>
    </subcellularLocation>
    <subcellularLocation>
        <location evidence="7">Cell membrane</location>
        <topology evidence="7">Multi-pass membrane protein</topology>
    </subcellularLocation>
</comment>
<feature type="transmembrane region" description="Helical" evidence="7">
    <location>
        <begin position="20"/>
        <end position="41"/>
    </location>
</feature>
<feature type="transmembrane region" description="Helical" evidence="7">
    <location>
        <begin position="75"/>
        <end position="102"/>
    </location>
</feature>
<dbReference type="Proteomes" id="UP000019918">
    <property type="component" value="Unassembled WGS sequence"/>
</dbReference>
<feature type="transmembrane region" description="Helical" evidence="7">
    <location>
        <begin position="216"/>
        <end position="237"/>
    </location>
</feature>
<dbReference type="STRING" id="69222.BG55_20555"/>
<evidence type="ECO:0000313" key="8">
    <source>
        <dbReference type="EMBL" id="EXU73801.1"/>
    </source>
</evidence>
<dbReference type="PATRIC" id="fig|69222.5.peg.4195"/>
<keyword evidence="3 7" id="KW-1003">Cell membrane</keyword>
<dbReference type="RefSeq" id="WP_034940950.1">
    <property type="nucleotide sequence ID" value="NZ_JFHN01000073.1"/>
</dbReference>
<dbReference type="AlphaFoldDB" id="A0A014LW71"/>
<sequence>MSFTAGSLYRDTGNFFRHQLITIVLISLLTSFITVLIGHALTPGADQLSVLTDGQNGSSSLLEMVQNMSPDQQRILLRASAAGTFASLVGNTLLLGAMLSLIPLVSAGQRVSALRAIGTSAPLLPRLLLLVFLMTLAVQIGFMVLVVPGVILSIVLALSPVILSTEKTGIFRAMRISINLVWRQMKVVAPAVAVWLLAKVAVLLLASSLTVLPANVASVLLNAVSNLISAILIIYLYRLYMLLR</sequence>
<evidence type="ECO:0000256" key="7">
    <source>
        <dbReference type="HAMAP-Rule" id="MF_01067"/>
    </source>
</evidence>
<evidence type="ECO:0000256" key="1">
    <source>
        <dbReference type="ARBA" id="ARBA00004429"/>
    </source>
</evidence>
<evidence type="ECO:0000256" key="5">
    <source>
        <dbReference type="ARBA" id="ARBA00022989"/>
    </source>
</evidence>
<protein>
    <recommendedName>
        <fullName evidence="7">UPF0259 membrane protein BG55_20555</fullName>
    </recommendedName>
</protein>
<proteinExistence type="inferred from homology"/>
<comment type="caution">
    <text evidence="8">The sequence shown here is derived from an EMBL/GenBank/DDBJ whole genome shotgun (WGS) entry which is preliminary data.</text>
</comment>
<name>A0A014LW71_9GAMM</name>
<accession>A0A014LW71</accession>
<dbReference type="NCBIfam" id="NF002774">
    <property type="entry name" value="PRK02868.1"/>
    <property type="match status" value="1"/>
</dbReference>
<keyword evidence="6 7" id="KW-0472">Membrane</keyword>
<evidence type="ECO:0000256" key="4">
    <source>
        <dbReference type="ARBA" id="ARBA00022692"/>
    </source>
</evidence>
<feature type="transmembrane region" description="Helical" evidence="7">
    <location>
        <begin position="187"/>
        <end position="210"/>
    </location>
</feature>
<keyword evidence="5 7" id="KW-1133">Transmembrane helix</keyword>
<evidence type="ECO:0000256" key="3">
    <source>
        <dbReference type="ARBA" id="ARBA00022475"/>
    </source>
</evidence>
<evidence type="ECO:0000256" key="6">
    <source>
        <dbReference type="ARBA" id="ARBA00023136"/>
    </source>
</evidence>
<feature type="transmembrane region" description="Helical" evidence="7">
    <location>
        <begin position="123"/>
        <end position="140"/>
    </location>
</feature>
<evidence type="ECO:0000313" key="9">
    <source>
        <dbReference type="Proteomes" id="UP000019918"/>
    </source>
</evidence>
<dbReference type="HAMAP" id="MF_01067">
    <property type="entry name" value="UPF0259"/>
    <property type="match status" value="1"/>
</dbReference>
<keyword evidence="4 7" id="KW-0812">Transmembrane</keyword>
<keyword evidence="9" id="KW-1185">Reference proteome</keyword>
<evidence type="ECO:0000256" key="2">
    <source>
        <dbReference type="ARBA" id="ARBA00005633"/>
    </source>
</evidence>
<reference evidence="8 9" key="1">
    <citation type="submission" date="2014-02" db="EMBL/GenBank/DDBJ databases">
        <title>Draft genome of Erwinia mallotivora strain BT-MARDI, a papaya dieback pathogen.</title>
        <authorList>
            <person name="Redzuan R."/>
            <person name="Abu Bakar N."/>
            <person name="Badrun R."/>
            <person name="Mohd Raih M.F."/>
            <person name="Rozano L."/>
            <person name="Mat Amin N."/>
        </authorList>
    </citation>
    <scope>NUCLEOTIDE SEQUENCE [LARGE SCALE GENOMIC DNA]</scope>
    <source>
        <strain evidence="8 9">BT-MARDI</strain>
    </source>
</reference>
<dbReference type="OrthoDB" id="6454524at2"/>
<comment type="similarity">
    <text evidence="2 7">Belongs to the UPF0259 family.</text>
</comment>
<feature type="transmembrane region" description="Helical" evidence="7">
    <location>
        <begin position="146"/>
        <end position="166"/>
    </location>
</feature>
<dbReference type="GO" id="GO:0005886">
    <property type="term" value="C:plasma membrane"/>
    <property type="evidence" value="ECO:0007669"/>
    <property type="project" value="UniProtKB-SubCell"/>
</dbReference>
<organism evidence="8 9">
    <name type="scientific">Erwinia mallotivora</name>
    <dbReference type="NCBI Taxonomy" id="69222"/>
    <lineage>
        <taxon>Bacteria</taxon>
        <taxon>Pseudomonadati</taxon>
        <taxon>Pseudomonadota</taxon>
        <taxon>Gammaproteobacteria</taxon>
        <taxon>Enterobacterales</taxon>
        <taxon>Erwiniaceae</taxon>
        <taxon>Erwinia</taxon>
    </lineage>
</organism>
<gene>
    <name evidence="8" type="ORF">BG55_20555</name>
</gene>